<accession>A0A6C0K6U0</accession>
<protein>
    <submittedName>
        <fullName evidence="1">Uncharacterized protein</fullName>
    </submittedName>
</protein>
<dbReference type="EMBL" id="MN740793">
    <property type="protein sequence ID" value="QHU11978.1"/>
    <property type="molecule type" value="Genomic_DNA"/>
</dbReference>
<evidence type="ECO:0000313" key="1">
    <source>
        <dbReference type="EMBL" id="QHU11978.1"/>
    </source>
</evidence>
<organism evidence="1">
    <name type="scientific">viral metagenome</name>
    <dbReference type="NCBI Taxonomy" id="1070528"/>
    <lineage>
        <taxon>unclassified sequences</taxon>
        <taxon>metagenomes</taxon>
        <taxon>organismal metagenomes</taxon>
    </lineage>
</organism>
<dbReference type="AlphaFoldDB" id="A0A6C0K6U0"/>
<name>A0A6C0K6U0_9ZZZZ</name>
<reference evidence="1" key="1">
    <citation type="journal article" date="2020" name="Nature">
        <title>Giant virus diversity and host interactions through global metagenomics.</title>
        <authorList>
            <person name="Schulz F."/>
            <person name="Roux S."/>
            <person name="Paez-Espino D."/>
            <person name="Jungbluth S."/>
            <person name="Walsh D.A."/>
            <person name="Denef V.J."/>
            <person name="McMahon K.D."/>
            <person name="Konstantinidis K.T."/>
            <person name="Eloe-Fadrosh E.A."/>
            <person name="Kyrpides N.C."/>
            <person name="Woyke T."/>
        </authorList>
    </citation>
    <scope>NUCLEOTIDE SEQUENCE</scope>
    <source>
        <strain evidence="1">GVMAG-S-1101169-75</strain>
    </source>
</reference>
<proteinExistence type="predicted"/>
<sequence length="155" mass="18386">MGKTTPHTQMMTLDNPLGLLISTHEKEERIQGIQNNSQITKDLQDLWQKIPGLVYNDQGLQVSDSRIRITVSKGYRFAYQRRFDPVSYFCKQYTFFWNDKQVALLQIFVCSWSTHSSVQFHKNHLNHEKLRLFITPKEYNRIDENMTQLILEFVS</sequence>